<keyword evidence="2" id="KW-1185">Reference proteome</keyword>
<accession>A0ABN1ZK02</accession>
<evidence type="ECO:0000313" key="2">
    <source>
        <dbReference type="Proteomes" id="UP001501470"/>
    </source>
</evidence>
<reference evidence="1 2" key="1">
    <citation type="journal article" date="2019" name="Int. J. Syst. Evol. Microbiol.">
        <title>The Global Catalogue of Microorganisms (GCM) 10K type strain sequencing project: providing services to taxonomists for standard genome sequencing and annotation.</title>
        <authorList>
            <consortium name="The Broad Institute Genomics Platform"/>
            <consortium name="The Broad Institute Genome Sequencing Center for Infectious Disease"/>
            <person name="Wu L."/>
            <person name="Ma J."/>
        </authorList>
    </citation>
    <scope>NUCLEOTIDE SEQUENCE [LARGE SCALE GENOMIC DNA]</scope>
    <source>
        <strain evidence="1 2">JCM 15933</strain>
    </source>
</reference>
<name>A0ABN1ZK02_9ACTN</name>
<organism evidence="1 2">
    <name type="scientific">Dactylosporangium maewongense</name>
    <dbReference type="NCBI Taxonomy" id="634393"/>
    <lineage>
        <taxon>Bacteria</taxon>
        <taxon>Bacillati</taxon>
        <taxon>Actinomycetota</taxon>
        <taxon>Actinomycetes</taxon>
        <taxon>Micromonosporales</taxon>
        <taxon>Micromonosporaceae</taxon>
        <taxon>Dactylosporangium</taxon>
    </lineage>
</organism>
<dbReference type="EMBL" id="BAAAQD010000001">
    <property type="protein sequence ID" value="GAA1500199.1"/>
    <property type="molecule type" value="Genomic_DNA"/>
</dbReference>
<dbReference type="Proteomes" id="UP001501470">
    <property type="component" value="Unassembled WGS sequence"/>
</dbReference>
<proteinExistence type="predicted"/>
<gene>
    <name evidence="1" type="ORF">GCM10009827_005260</name>
</gene>
<evidence type="ECO:0000313" key="1">
    <source>
        <dbReference type="EMBL" id="GAA1500199.1"/>
    </source>
</evidence>
<sequence length="229" mass="24670">MSAMDIDEVPWDERRSGWRSDYLPAPVQLGRQRDRLLALVGRRVTEGWTGWDVTRDRWFEDIPLVLVFDDGSRLELQWKTWDHLSVTWGTIDFAAPLDIGVGGPYAWRSSAPGLVAAIVGRVVTEIGVTESPFFSGGGDILYTEVEVPGSPVPGGTTNDDAPLPEVAGWLTEGLWFATGDVGLHVRNGLDANALGSAPVTPGNAGMSRVTPLSAFGRAEGQAGDEVLLQ</sequence>
<comment type="caution">
    <text evidence="1">The sequence shown here is derived from an EMBL/GenBank/DDBJ whole genome shotgun (WGS) entry which is preliminary data.</text>
</comment>
<protein>
    <submittedName>
        <fullName evidence="1">Uncharacterized protein</fullName>
    </submittedName>
</protein>